<dbReference type="EMBL" id="VKHT01001684">
    <property type="protein sequence ID" value="MBB0247395.1"/>
    <property type="molecule type" value="Genomic_DNA"/>
</dbReference>
<evidence type="ECO:0000256" key="1">
    <source>
        <dbReference type="SAM" id="Phobius"/>
    </source>
</evidence>
<feature type="transmembrane region" description="Helical" evidence="1">
    <location>
        <begin position="34"/>
        <end position="54"/>
    </location>
</feature>
<keyword evidence="3" id="KW-1185">Reference proteome</keyword>
<organism evidence="2 3">
    <name type="scientific">Streptomyces alkaliphilus</name>
    <dbReference type="NCBI Taxonomy" id="1472722"/>
    <lineage>
        <taxon>Bacteria</taxon>
        <taxon>Bacillati</taxon>
        <taxon>Actinomycetota</taxon>
        <taxon>Actinomycetes</taxon>
        <taxon>Kitasatosporales</taxon>
        <taxon>Streptomycetaceae</taxon>
        <taxon>Streptomyces</taxon>
    </lineage>
</organism>
<dbReference type="Proteomes" id="UP000538929">
    <property type="component" value="Unassembled WGS sequence"/>
</dbReference>
<keyword evidence="1" id="KW-0472">Membrane</keyword>
<proteinExistence type="predicted"/>
<sequence length="63" mass="6579">MYVPDRPVMSLLATLIALAAAVLAVVDLFTNGLWLTALHTAVALSVFGAVRLCVGASLTNRPL</sequence>
<feature type="non-terminal residue" evidence="2">
    <location>
        <position position="63"/>
    </location>
</feature>
<evidence type="ECO:0000313" key="2">
    <source>
        <dbReference type="EMBL" id="MBB0247395.1"/>
    </source>
</evidence>
<keyword evidence="1" id="KW-0812">Transmembrane</keyword>
<comment type="caution">
    <text evidence="2">The sequence shown here is derived from an EMBL/GenBank/DDBJ whole genome shotgun (WGS) entry which is preliminary data.</text>
</comment>
<dbReference type="AlphaFoldDB" id="A0A7W3TJ31"/>
<gene>
    <name evidence="2" type="ORF">FNQ90_25555</name>
</gene>
<name>A0A7W3TJ31_9ACTN</name>
<reference evidence="3" key="1">
    <citation type="submission" date="2019-10" db="EMBL/GenBank/DDBJ databases">
        <title>Streptomyces sp. nov., a novel actinobacterium isolated from alkaline environment.</title>
        <authorList>
            <person name="Golinska P."/>
        </authorList>
    </citation>
    <scope>NUCLEOTIDE SEQUENCE [LARGE SCALE GENOMIC DNA]</scope>
    <source>
        <strain evidence="3">DSM 42118</strain>
    </source>
</reference>
<keyword evidence="1" id="KW-1133">Transmembrane helix</keyword>
<evidence type="ECO:0000313" key="3">
    <source>
        <dbReference type="Proteomes" id="UP000538929"/>
    </source>
</evidence>
<protein>
    <submittedName>
        <fullName evidence="2">Uncharacterized protein</fullName>
    </submittedName>
</protein>
<accession>A0A7W3TJ31</accession>